<evidence type="ECO:0000313" key="2">
    <source>
        <dbReference type="Proteomes" id="UP001364224"/>
    </source>
</evidence>
<dbReference type="RefSeq" id="WP_334479246.1">
    <property type="nucleotide sequence ID" value="NZ_JAZHRV010000001.1"/>
</dbReference>
<dbReference type="EMBL" id="JAZHRV010000001">
    <property type="protein sequence ID" value="MEH2554477.1"/>
    <property type="molecule type" value="Genomic_DNA"/>
</dbReference>
<comment type="caution">
    <text evidence="1">The sequence shown here is derived from an EMBL/GenBank/DDBJ whole genome shotgun (WGS) entry which is preliminary data.</text>
</comment>
<proteinExistence type="predicted"/>
<accession>A0ABU8B7G1</accession>
<keyword evidence="2" id="KW-1185">Reference proteome</keyword>
<reference evidence="1 2" key="1">
    <citation type="submission" date="2024-02" db="EMBL/GenBank/DDBJ databases">
        <title>Adaptive strategies in a cosmopolitan and abundant soil bacterium.</title>
        <authorList>
            <person name="Carini P."/>
        </authorList>
    </citation>
    <scope>NUCLEOTIDE SEQUENCE [LARGE SCALE GENOMIC DNA]</scope>
    <source>
        <strain evidence="1 2">AZCC 1608</strain>
    </source>
</reference>
<dbReference type="Proteomes" id="UP001364224">
    <property type="component" value="Unassembled WGS sequence"/>
</dbReference>
<organism evidence="1 2">
    <name type="scientific">Bradyrhizobium algeriense</name>
    <dbReference type="NCBI Taxonomy" id="634784"/>
    <lineage>
        <taxon>Bacteria</taxon>
        <taxon>Pseudomonadati</taxon>
        <taxon>Pseudomonadota</taxon>
        <taxon>Alphaproteobacteria</taxon>
        <taxon>Hyphomicrobiales</taxon>
        <taxon>Nitrobacteraceae</taxon>
        <taxon>Bradyrhizobium</taxon>
    </lineage>
</organism>
<name>A0ABU8B7G1_9BRAD</name>
<sequence>MTMLPTHQLANHSSHFGPVSLEFSALSARKLGAVPLIYLPQAASDQSQATLDKVGYFFVYRIAELQQLCERVFGLQQSITQHAGSDLITFKEAESGQSLRINNRQLQALLKIIIGQNDLREFVGVLTALSSLFYPTDAFRHSVDLTEDPLYYYFQREWRLLSGLTVDGDRIDGPLTSDERKMVLDSNPDFFGKNITLRHRQLQRIDACTIIRTVEGRPVRELVSSVSVPTEWEDKTRNLLNEFDMGSLLRTIDNG</sequence>
<evidence type="ECO:0000313" key="1">
    <source>
        <dbReference type="EMBL" id="MEH2554477.1"/>
    </source>
</evidence>
<gene>
    <name evidence="1" type="ORF">V1286_002006</name>
</gene>
<protein>
    <submittedName>
        <fullName evidence="1">Uncharacterized protein</fullName>
    </submittedName>
</protein>